<dbReference type="Gene3D" id="3.80.10.10">
    <property type="entry name" value="Ribonuclease Inhibitor"/>
    <property type="match status" value="1"/>
</dbReference>
<dbReference type="Gramene" id="Jr04_11730_p1">
    <property type="protein sequence ID" value="cds.Jr04_11730_p1"/>
    <property type="gene ID" value="Jr04_11730"/>
</dbReference>
<dbReference type="Pfam" id="PF12937">
    <property type="entry name" value="F-box-like"/>
    <property type="match status" value="1"/>
</dbReference>
<evidence type="ECO:0000256" key="1">
    <source>
        <dbReference type="SAM" id="MobiDB-lite"/>
    </source>
</evidence>
<name>A0A833XWW8_JUGRE</name>
<dbReference type="Proteomes" id="UP000619265">
    <property type="component" value="Unassembled WGS sequence"/>
</dbReference>
<dbReference type="InterPro" id="IPR036047">
    <property type="entry name" value="F-box-like_dom_sf"/>
</dbReference>
<dbReference type="Gene3D" id="1.20.1280.50">
    <property type="match status" value="1"/>
</dbReference>
<dbReference type="InterPro" id="IPR001810">
    <property type="entry name" value="F-box_dom"/>
</dbReference>
<sequence length="325" mass="36935">APLRITLGKTTPTSQKEKPLTLIMDSPPPAPPPPPPPPPPHLPTEQYRNWLDLPQEVTESILKRLSVIEILTSVQKVCLLWRNICKGPSMWRTLYMGYVQDSWNMPYDLEYMCRHAVDLSCGQLLGIIVGRFCTDNLLKYITGSSSELRYLGLSRCWKISDKGFSEAAANIPLLEKLELSYCSTIQNFLEAVGRSCPHLKSLKLRSEVYWGDNPFKGCDLSAVAIAENMPGLVSLLLDGNKLTNDGLQAILDGCPDLQSLELWRCRHVSLEGDFGRKCSERIKNLQFHYFSDEEFDNILTDSGYYGYENANDYDDFELEYKHRDD</sequence>
<dbReference type="PROSITE" id="PS50181">
    <property type="entry name" value="FBOX"/>
    <property type="match status" value="1"/>
</dbReference>
<feature type="region of interest" description="Disordered" evidence="1">
    <location>
        <begin position="1"/>
        <end position="44"/>
    </location>
</feature>
<organism evidence="3 4">
    <name type="scientific">Juglans regia</name>
    <name type="common">English walnut</name>
    <dbReference type="NCBI Taxonomy" id="51240"/>
    <lineage>
        <taxon>Eukaryota</taxon>
        <taxon>Viridiplantae</taxon>
        <taxon>Streptophyta</taxon>
        <taxon>Embryophyta</taxon>
        <taxon>Tracheophyta</taxon>
        <taxon>Spermatophyta</taxon>
        <taxon>Magnoliopsida</taxon>
        <taxon>eudicotyledons</taxon>
        <taxon>Gunneridae</taxon>
        <taxon>Pentapetalae</taxon>
        <taxon>rosids</taxon>
        <taxon>fabids</taxon>
        <taxon>Fagales</taxon>
        <taxon>Juglandaceae</taxon>
        <taxon>Juglans</taxon>
    </lineage>
</organism>
<dbReference type="InterPro" id="IPR032675">
    <property type="entry name" value="LRR_dom_sf"/>
</dbReference>
<dbReference type="AlphaFoldDB" id="A0A833XWW8"/>
<feature type="non-terminal residue" evidence="3">
    <location>
        <position position="1"/>
    </location>
</feature>
<comment type="caution">
    <text evidence="3">The sequence shown here is derived from an EMBL/GenBank/DDBJ whole genome shotgun (WGS) entry which is preliminary data.</text>
</comment>
<gene>
    <name evidence="3" type="ORF">F2P56_009261</name>
</gene>
<evidence type="ECO:0000259" key="2">
    <source>
        <dbReference type="PROSITE" id="PS50181"/>
    </source>
</evidence>
<evidence type="ECO:0000313" key="3">
    <source>
        <dbReference type="EMBL" id="KAF5472549.1"/>
    </source>
</evidence>
<dbReference type="SUPFAM" id="SSF81383">
    <property type="entry name" value="F-box domain"/>
    <property type="match status" value="1"/>
</dbReference>
<accession>A0A833XWW8</accession>
<feature type="compositionally biased region" description="Pro residues" evidence="1">
    <location>
        <begin position="26"/>
        <end position="42"/>
    </location>
</feature>
<dbReference type="CDD" id="cd22164">
    <property type="entry name" value="F-box_AtSKIP19-like"/>
    <property type="match status" value="1"/>
</dbReference>
<evidence type="ECO:0000313" key="4">
    <source>
        <dbReference type="Proteomes" id="UP000619265"/>
    </source>
</evidence>
<protein>
    <recommendedName>
        <fullName evidence="2">F-box domain-containing protein</fullName>
    </recommendedName>
</protein>
<dbReference type="SUPFAM" id="SSF52047">
    <property type="entry name" value="RNI-like"/>
    <property type="match status" value="1"/>
</dbReference>
<reference evidence="3" key="1">
    <citation type="submission" date="2015-10" db="EMBL/GenBank/DDBJ databases">
        <authorList>
            <person name="Martinez-Garcia P.J."/>
            <person name="Crepeau M.W."/>
            <person name="Puiu D."/>
            <person name="Gonzalez-Ibeas D."/>
            <person name="Whalen J."/>
            <person name="Stevens K."/>
            <person name="Paul R."/>
            <person name="Butterfield T."/>
            <person name="Britton M."/>
            <person name="Reagan R."/>
            <person name="Chakraborty S."/>
            <person name="Walawage S.L."/>
            <person name="Vasquez-Gross H.A."/>
            <person name="Cardeno C."/>
            <person name="Famula R."/>
            <person name="Pratt K."/>
            <person name="Kuruganti S."/>
            <person name="Aradhya M.K."/>
            <person name="Leslie C.A."/>
            <person name="Dandekar A.M."/>
            <person name="Salzberg S.L."/>
            <person name="Wegrzyn J.L."/>
            <person name="Langley C.H."/>
            <person name="Neale D.B."/>
        </authorList>
    </citation>
    <scope>NUCLEOTIDE SEQUENCE</scope>
    <source>
        <tissue evidence="3">Leaves</tissue>
    </source>
</reference>
<reference evidence="3" key="2">
    <citation type="submission" date="2020-03" db="EMBL/GenBank/DDBJ databases">
        <title>Walnut 2.0.</title>
        <authorList>
            <person name="Marrano A."/>
            <person name="Britton M."/>
            <person name="Zimin A.V."/>
            <person name="Zaini P.A."/>
            <person name="Workman R."/>
            <person name="Puiu D."/>
            <person name="Bianco L."/>
            <person name="Allen B.J."/>
            <person name="Troggio M."/>
            <person name="Leslie C.A."/>
            <person name="Timp W."/>
            <person name="Dendekar A."/>
            <person name="Salzberg S.L."/>
            <person name="Neale D.B."/>
        </authorList>
    </citation>
    <scope>NUCLEOTIDE SEQUENCE</scope>
    <source>
        <tissue evidence="3">Leaves</tissue>
    </source>
</reference>
<dbReference type="PANTHER" id="PTHR38926">
    <property type="entry name" value="F-BOX DOMAIN CONTAINING PROTEIN, EXPRESSED"/>
    <property type="match status" value="1"/>
</dbReference>
<feature type="domain" description="F-box" evidence="2">
    <location>
        <begin position="47"/>
        <end position="94"/>
    </location>
</feature>
<proteinExistence type="predicted"/>
<dbReference type="PANTHER" id="PTHR38926:SF2">
    <property type="entry name" value="F-BOX_LRR-REPEAT PROTEIN 21-RELATED"/>
    <property type="match status" value="1"/>
</dbReference>
<dbReference type="EMBL" id="LIHL02000004">
    <property type="protein sequence ID" value="KAF5472549.1"/>
    <property type="molecule type" value="Genomic_DNA"/>
</dbReference>